<dbReference type="SUPFAM" id="SSF46689">
    <property type="entry name" value="Homeodomain-like"/>
    <property type="match status" value="1"/>
</dbReference>
<keyword evidence="3" id="KW-0805">Transcription regulation</keyword>
<dbReference type="InterPro" id="IPR002078">
    <property type="entry name" value="Sigma_54_int"/>
</dbReference>
<dbReference type="PROSITE" id="PS50885">
    <property type="entry name" value="HAMP"/>
    <property type="match status" value="1"/>
</dbReference>
<name>S7UES1_9BACT</name>
<dbReference type="PRINTS" id="PR01590">
    <property type="entry name" value="HTHFIS"/>
</dbReference>
<dbReference type="GO" id="GO:0016020">
    <property type="term" value="C:membrane"/>
    <property type="evidence" value="ECO:0007669"/>
    <property type="project" value="InterPro"/>
</dbReference>
<organism evidence="10 11">
    <name type="scientific">Alkalidesulfovibrio alkalitolerans DSM 16529</name>
    <dbReference type="NCBI Taxonomy" id="1121439"/>
    <lineage>
        <taxon>Bacteria</taxon>
        <taxon>Pseudomonadati</taxon>
        <taxon>Thermodesulfobacteriota</taxon>
        <taxon>Desulfovibrionia</taxon>
        <taxon>Desulfovibrionales</taxon>
        <taxon>Desulfovibrionaceae</taxon>
        <taxon>Alkalidesulfovibrio</taxon>
    </lineage>
</organism>
<feature type="domain" description="HAMP" evidence="9">
    <location>
        <begin position="187"/>
        <end position="239"/>
    </location>
</feature>
<evidence type="ECO:0000259" key="8">
    <source>
        <dbReference type="PROSITE" id="PS50045"/>
    </source>
</evidence>
<dbReference type="InterPro" id="IPR009057">
    <property type="entry name" value="Homeodomain-like_sf"/>
</dbReference>
<keyword evidence="11" id="KW-1185">Reference proteome</keyword>
<evidence type="ECO:0000256" key="4">
    <source>
        <dbReference type="ARBA" id="ARBA00023125"/>
    </source>
</evidence>
<dbReference type="InterPro" id="IPR027417">
    <property type="entry name" value="P-loop_NTPase"/>
</dbReference>
<sequence>MQARATLKGSLLLAIIMLVVGSTLLVAVLASQRYGASLRQAMTAQSRIQAHSLALQAADPALTNDLVGLQRLFDQQRAAHPDIAYVFMLRDGRVLAHTFAHGIPVGLIAANAVQDDEQDSIREVAAQDGRLLLDLAVPVFEGKAGVLRVGFHEGLLEHRMRELWVDIALVTSGILAVAVLGGLLFVRRITRPLARLIDGFKAVEGGQPKVRVTADDYEELRALTDSFNGMAQRVTEYTARLERQALDLDRAHHQMRTSCEIAKQAGSLGRSQEIASFLIDKLRQILPCQAMSLIVAPPGEAAYVLSERSMLRVHTATTLEKLHRAIDNLPEDRISKDVDMLPSSLLPIECGPNCLQSAMPMLNEGRRVGALVVACAGGCSCTPDEHQVVRLVLSHTSGMLLRAVRHEEDMRRLSGDREQKFFQGLMGRSPAMQGIYRLIENVAGSDATVLIQGESGTGKELAAKAVHDLSPRRDKPFVVINCSAYPETLLESELFGHEKGAFTGAIKQRLGRFEQADGGTVFLDEIGEIPAASQVKLLRVLQSQTFERLGGEKSISVDVRVLAATNRDLLDEVREGRFREDLYYRLDVVSLRMPPLRERGNDVSLLANHFLEVYTAEHGKAIDGFSTAAMKLLLDYDWPGNVRELQNVVEQATVLCSGGQITPEHLPTRLSEAMAASAPRRTLQTHERDVLVETLERCGWNKKLAAETLGISRSALYAKIKRYAIETPAA</sequence>
<protein>
    <submittedName>
        <fullName evidence="10">Sigma54 specific transcriptional regulator, Fis family</fullName>
    </submittedName>
</protein>
<dbReference type="Gene3D" id="6.10.340.10">
    <property type="match status" value="1"/>
</dbReference>
<dbReference type="GO" id="GO:0005524">
    <property type="term" value="F:ATP binding"/>
    <property type="evidence" value="ECO:0007669"/>
    <property type="project" value="UniProtKB-KW"/>
</dbReference>
<proteinExistence type="predicted"/>
<dbReference type="PROSITE" id="PS00688">
    <property type="entry name" value="SIGMA54_INTERACT_3"/>
    <property type="match status" value="1"/>
</dbReference>
<dbReference type="CDD" id="cd00009">
    <property type="entry name" value="AAA"/>
    <property type="match status" value="1"/>
</dbReference>
<dbReference type="PANTHER" id="PTHR32071:SF113">
    <property type="entry name" value="ALGINATE BIOSYNTHESIS TRANSCRIPTIONAL REGULATORY PROTEIN ALGB"/>
    <property type="match status" value="1"/>
</dbReference>
<evidence type="ECO:0000256" key="2">
    <source>
        <dbReference type="ARBA" id="ARBA00022840"/>
    </source>
</evidence>
<evidence type="ECO:0000256" key="3">
    <source>
        <dbReference type="ARBA" id="ARBA00023015"/>
    </source>
</evidence>
<dbReference type="SUPFAM" id="SSF52540">
    <property type="entry name" value="P-loop containing nucleoside triphosphate hydrolases"/>
    <property type="match status" value="1"/>
</dbReference>
<dbReference type="EMBL" id="ATHI01000027">
    <property type="protein sequence ID" value="EPR32289.1"/>
    <property type="molecule type" value="Genomic_DNA"/>
</dbReference>
<dbReference type="InterPro" id="IPR025944">
    <property type="entry name" value="Sigma_54_int_dom_CS"/>
</dbReference>
<evidence type="ECO:0000313" key="11">
    <source>
        <dbReference type="Proteomes" id="UP000014975"/>
    </source>
</evidence>
<keyword evidence="7" id="KW-0472">Membrane</keyword>
<dbReference type="Gene3D" id="3.40.50.300">
    <property type="entry name" value="P-loop containing nucleotide triphosphate hydrolases"/>
    <property type="match status" value="1"/>
</dbReference>
<gene>
    <name evidence="10" type="ORF">dsat_0641</name>
</gene>
<dbReference type="GO" id="GO:0007165">
    <property type="term" value="P:signal transduction"/>
    <property type="evidence" value="ECO:0007669"/>
    <property type="project" value="InterPro"/>
</dbReference>
<dbReference type="GO" id="GO:0043565">
    <property type="term" value="F:sequence-specific DNA binding"/>
    <property type="evidence" value="ECO:0007669"/>
    <property type="project" value="InterPro"/>
</dbReference>
<dbReference type="OrthoDB" id="9763792at2"/>
<dbReference type="SUPFAM" id="SSF158472">
    <property type="entry name" value="HAMP domain-like"/>
    <property type="match status" value="1"/>
</dbReference>
<evidence type="ECO:0000256" key="6">
    <source>
        <dbReference type="ARBA" id="ARBA00023163"/>
    </source>
</evidence>
<dbReference type="STRING" id="1121439.dsat_0641"/>
<dbReference type="InterPro" id="IPR058031">
    <property type="entry name" value="AAA_lid_NorR"/>
</dbReference>
<dbReference type="Pfam" id="PF02954">
    <property type="entry name" value="HTH_8"/>
    <property type="match status" value="1"/>
</dbReference>
<dbReference type="FunFam" id="1.10.8.60:FF:000014">
    <property type="entry name" value="DNA-binding transcriptional regulator NtrC"/>
    <property type="match status" value="1"/>
</dbReference>
<keyword evidence="7" id="KW-1133">Transmembrane helix</keyword>
<evidence type="ECO:0000256" key="7">
    <source>
        <dbReference type="SAM" id="Phobius"/>
    </source>
</evidence>
<reference evidence="10 11" key="1">
    <citation type="journal article" date="2013" name="Genome Announc.">
        <title>Draft genome sequences for three mercury-methylating, sulfate-reducing bacteria.</title>
        <authorList>
            <person name="Brown S.D."/>
            <person name="Hurt R.A.Jr."/>
            <person name="Gilmour C.C."/>
            <person name="Elias D.A."/>
        </authorList>
    </citation>
    <scope>NUCLEOTIDE SEQUENCE [LARGE SCALE GENOMIC DNA]</scope>
    <source>
        <strain evidence="10 11">DSM 16529</strain>
    </source>
</reference>
<dbReference type="SMART" id="SM00382">
    <property type="entry name" value="AAA"/>
    <property type="match status" value="1"/>
</dbReference>
<dbReference type="Gene3D" id="1.10.10.60">
    <property type="entry name" value="Homeodomain-like"/>
    <property type="match status" value="1"/>
</dbReference>
<feature type="transmembrane region" description="Helical" evidence="7">
    <location>
        <begin position="163"/>
        <end position="186"/>
    </location>
</feature>
<keyword evidence="2" id="KW-0067">ATP-binding</keyword>
<dbReference type="PROSITE" id="PS00676">
    <property type="entry name" value="SIGMA54_INTERACT_2"/>
    <property type="match status" value="1"/>
</dbReference>
<dbReference type="AlphaFoldDB" id="S7UES1"/>
<dbReference type="Proteomes" id="UP000014975">
    <property type="component" value="Unassembled WGS sequence"/>
</dbReference>
<dbReference type="eggNOG" id="COG2204">
    <property type="taxonomic scope" value="Bacteria"/>
</dbReference>
<dbReference type="Pfam" id="PF25601">
    <property type="entry name" value="AAA_lid_14"/>
    <property type="match status" value="1"/>
</dbReference>
<evidence type="ECO:0000313" key="10">
    <source>
        <dbReference type="EMBL" id="EPR32289.1"/>
    </source>
</evidence>
<dbReference type="Gene3D" id="1.10.8.60">
    <property type="match status" value="1"/>
</dbReference>
<evidence type="ECO:0000259" key="9">
    <source>
        <dbReference type="PROSITE" id="PS50885"/>
    </source>
</evidence>
<dbReference type="CDD" id="cd06225">
    <property type="entry name" value="HAMP"/>
    <property type="match status" value="1"/>
</dbReference>
<dbReference type="PANTHER" id="PTHR32071">
    <property type="entry name" value="TRANSCRIPTIONAL REGULATORY PROTEIN"/>
    <property type="match status" value="1"/>
</dbReference>
<feature type="domain" description="Sigma-54 factor interaction" evidence="8">
    <location>
        <begin position="425"/>
        <end position="654"/>
    </location>
</feature>
<dbReference type="InterPro" id="IPR003660">
    <property type="entry name" value="HAMP_dom"/>
</dbReference>
<dbReference type="GO" id="GO:0006355">
    <property type="term" value="P:regulation of DNA-templated transcription"/>
    <property type="evidence" value="ECO:0007669"/>
    <property type="project" value="InterPro"/>
</dbReference>
<keyword evidence="1" id="KW-0547">Nucleotide-binding</keyword>
<dbReference type="InterPro" id="IPR003593">
    <property type="entry name" value="AAA+_ATPase"/>
</dbReference>
<evidence type="ECO:0000256" key="5">
    <source>
        <dbReference type="ARBA" id="ARBA00023159"/>
    </source>
</evidence>
<accession>S7UES1</accession>
<keyword evidence="4" id="KW-0238">DNA-binding</keyword>
<dbReference type="FunFam" id="3.40.50.300:FF:000006">
    <property type="entry name" value="DNA-binding transcriptional regulator NtrC"/>
    <property type="match status" value="1"/>
</dbReference>
<dbReference type="Pfam" id="PF00158">
    <property type="entry name" value="Sigma54_activat"/>
    <property type="match status" value="1"/>
</dbReference>
<keyword evidence="7" id="KW-0812">Transmembrane</keyword>
<keyword evidence="5" id="KW-0010">Activator</keyword>
<dbReference type="InterPro" id="IPR025943">
    <property type="entry name" value="Sigma_54_int_dom_ATP-bd_2"/>
</dbReference>
<dbReference type="InterPro" id="IPR002197">
    <property type="entry name" value="HTH_Fis"/>
</dbReference>
<dbReference type="RefSeq" id="WP_020887338.1">
    <property type="nucleotide sequence ID" value="NZ_ATHI01000027.1"/>
</dbReference>
<comment type="caution">
    <text evidence="10">The sequence shown here is derived from an EMBL/GenBank/DDBJ whole genome shotgun (WGS) entry which is preliminary data.</text>
</comment>
<dbReference type="SMART" id="SM00304">
    <property type="entry name" value="HAMP"/>
    <property type="match status" value="1"/>
</dbReference>
<dbReference type="PATRIC" id="fig|1121439.3.peg.1998"/>
<dbReference type="Pfam" id="PF00672">
    <property type="entry name" value="HAMP"/>
    <property type="match status" value="1"/>
</dbReference>
<dbReference type="PROSITE" id="PS50045">
    <property type="entry name" value="SIGMA54_INTERACT_4"/>
    <property type="match status" value="1"/>
</dbReference>
<keyword evidence="6" id="KW-0804">Transcription</keyword>
<feature type="transmembrane region" description="Helical" evidence="7">
    <location>
        <begin position="12"/>
        <end position="30"/>
    </location>
</feature>
<evidence type="ECO:0000256" key="1">
    <source>
        <dbReference type="ARBA" id="ARBA00022741"/>
    </source>
</evidence>